<dbReference type="EC" id="3.5.1.16" evidence="11"/>
<dbReference type="SUPFAM" id="SSF53187">
    <property type="entry name" value="Zn-dependent exopeptidases"/>
    <property type="match status" value="1"/>
</dbReference>
<dbReference type="GO" id="GO:0008777">
    <property type="term" value="F:acetylornithine deacetylase activity"/>
    <property type="evidence" value="ECO:0007669"/>
    <property type="project" value="UniProtKB-EC"/>
</dbReference>
<keyword evidence="8" id="KW-0862">Zinc</keyword>
<evidence type="ECO:0000256" key="8">
    <source>
        <dbReference type="ARBA" id="ARBA00022833"/>
    </source>
</evidence>
<evidence type="ECO:0000313" key="11">
    <source>
        <dbReference type="EMBL" id="RYB04642.1"/>
    </source>
</evidence>
<comment type="similarity">
    <text evidence="2">Belongs to the peptidase M20A family. ArgE subfamily.</text>
</comment>
<dbReference type="PANTHER" id="PTHR43808">
    <property type="entry name" value="ACETYLORNITHINE DEACETYLASE"/>
    <property type="match status" value="1"/>
</dbReference>
<comment type="caution">
    <text evidence="11">The sequence shown here is derived from an EMBL/GenBank/DDBJ whole genome shotgun (WGS) entry which is preliminary data.</text>
</comment>
<dbReference type="Proteomes" id="UP000289411">
    <property type="component" value="Unassembled WGS sequence"/>
</dbReference>
<keyword evidence="5" id="KW-0028">Amino-acid biosynthesis</keyword>
<dbReference type="SUPFAM" id="SSF55031">
    <property type="entry name" value="Bacterial exopeptidase dimerisation domain"/>
    <property type="match status" value="1"/>
</dbReference>
<dbReference type="InterPro" id="IPR002933">
    <property type="entry name" value="Peptidase_M20"/>
</dbReference>
<dbReference type="Gene3D" id="3.40.630.10">
    <property type="entry name" value="Zn peptidases"/>
    <property type="match status" value="1"/>
</dbReference>
<evidence type="ECO:0000313" key="12">
    <source>
        <dbReference type="Proteomes" id="UP000289411"/>
    </source>
</evidence>
<evidence type="ECO:0000256" key="1">
    <source>
        <dbReference type="ARBA" id="ARBA00001947"/>
    </source>
</evidence>
<dbReference type="PANTHER" id="PTHR43808:SF31">
    <property type="entry name" value="N-ACETYL-L-CITRULLINE DEACETYLASE"/>
    <property type="match status" value="1"/>
</dbReference>
<name>A0A4V1RIM4_9HYPH</name>
<comment type="cofactor">
    <cofactor evidence="1">
        <name>Zn(2+)</name>
        <dbReference type="ChEBI" id="CHEBI:29105"/>
    </cofactor>
</comment>
<evidence type="ECO:0000256" key="9">
    <source>
        <dbReference type="ARBA" id="ARBA00023285"/>
    </source>
</evidence>
<dbReference type="InterPro" id="IPR011650">
    <property type="entry name" value="Peptidase_M20_dimer"/>
</dbReference>
<dbReference type="RefSeq" id="WP_129219401.1">
    <property type="nucleotide sequence ID" value="NZ_QYBC01000009.1"/>
</dbReference>
<dbReference type="PROSITE" id="PS00759">
    <property type="entry name" value="ARGE_DAPE_CPG2_2"/>
    <property type="match status" value="1"/>
</dbReference>
<keyword evidence="3" id="KW-0963">Cytoplasm</keyword>
<keyword evidence="9" id="KW-0170">Cobalt</keyword>
<dbReference type="InterPro" id="IPR010169">
    <property type="entry name" value="AcOrn-deacetyl"/>
</dbReference>
<dbReference type="InterPro" id="IPR050072">
    <property type="entry name" value="Peptidase_M20A"/>
</dbReference>
<accession>A0A4V1RIM4</accession>
<dbReference type="GO" id="GO:0046872">
    <property type="term" value="F:metal ion binding"/>
    <property type="evidence" value="ECO:0007669"/>
    <property type="project" value="UniProtKB-KW"/>
</dbReference>
<protein>
    <submittedName>
        <fullName evidence="11">Acetylornithine deacetylase</fullName>
        <ecNumber evidence="11">3.5.1.16</ecNumber>
    </submittedName>
</protein>
<keyword evidence="6" id="KW-0479">Metal-binding</keyword>
<dbReference type="Pfam" id="PF01546">
    <property type="entry name" value="Peptidase_M20"/>
    <property type="match status" value="1"/>
</dbReference>
<dbReference type="EMBL" id="QYBC01000009">
    <property type="protein sequence ID" value="RYB04642.1"/>
    <property type="molecule type" value="Genomic_DNA"/>
</dbReference>
<proteinExistence type="inferred from homology"/>
<keyword evidence="4" id="KW-0055">Arginine biosynthesis</keyword>
<evidence type="ECO:0000256" key="2">
    <source>
        <dbReference type="ARBA" id="ARBA00005691"/>
    </source>
</evidence>
<evidence type="ECO:0000256" key="7">
    <source>
        <dbReference type="ARBA" id="ARBA00022801"/>
    </source>
</evidence>
<dbReference type="NCBIfam" id="NF005710">
    <property type="entry name" value="PRK07522.1"/>
    <property type="match status" value="1"/>
</dbReference>
<dbReference type="InterPro" id="IPR036264">
    <property type="entry name" value="Bact_exopeptidase_dim_dom"/>
</dbReference>
<evidence type="ECO:0000256" key="5">
    <source>
        <dbReference type="ARBA" id="ARBA00022605"/>
    </source>
</evidence>
<sequence>MQTMTDILDRLVGFPSVCRTPNRDIVAYVRDHLAALGAAVTEIPGPEGDRSNLFATFGPRDVPGYILSAHLDVVPVAQDGWTGDPFRLRRVGDRLVGRGTTDMKGFVACALSAVADLPPTLSRPLHLALSYDEEVGCVGVRHMIARLPELCAPPLGCLVGEPSGLRPVLRHKGKAAGRVVVTGRSGHSSRPDLADNAIHAAAEVVLAIRARHDRFAAEGPFHDAFLPRATTLQVGIIGGGTSVNTVPDACRVDWEVRAVPGVEPLAVVEEVAAEVRRILAPHGAAGRSYAATCEVLSAYPALDLPADSELCRLVAAVSGREVLGAVSYGTEAGLFQAAGVPAIVCGPGDITEAHRPDESIALSDLDACRAMLLRFAAAVA</sequence>
<dbReference type="CDD" id="cd03894">
    <property type="entry name" value="M20_ArgE"/>
    <property type="match status" value="1"/>
</dbReference>
<dbReference type="NCBIfam" id="TIGR01892">
    <property type="entry name" value="AcOrn-deacetyl"/>
    <property type="match status" value="1"/>
</dbReference>
<reference evidence="11 12" key="1">
    <citation type="submission" date="2018-09" db="EMBL/GenBank/DDBJ databases">
        <authorList>
            <person name="Grouzdev D.S."/>
            <person name="Krutkina M.S."/>
        </authorList>
    </citation>
    <scope>NUCLEOTIDE SEQUENCE [LARGE SCALE GENOMIC DNA]</scope>
    <source>
        <strain evidence="11 12">RmlP001</strain>
    </source>
</reference>
<dbReference type="InterPro" id="IPR001261">
    <property type="entry name" value="ArgE/DapE_CS"/>
</dbReference>
<evidence type="ECO:0000256" key="4">
    <source>
        <dbReference type="ARBA" id="ARBA00022571"/>
    </source>
</evidence>
<keyword evidence="7 11" id="KW-0378">Hydrolase</keyword>
<feature type="domain" description="Peptidase M20 dimerisation" evidence="10">
    <location>
        <begin position="170"/>
        <end position="280"/>
    </location>
</feature>
<evidence type="ECO:0000256" key="3">
    <source>
        <dbReference type="ARBA" id="ARBA00022490"/>
    </source>
</evidence>
<reference evidence="11 12" key="2">
    <citation type="submission" date="2019-02" db="EMBL/GenBank/DDBJ databases">
        <title>'Lichenibacterium ramalinii' gen. nov. sp. nov., 'Lichenibacterium minor' gen. nov. sp. nov.</title>
        <authorList>
            <person name="Pankratov T."/>
        </authorList>
    </citation>
    <scope>NUCLEOTIDE SEQUENCE [LARGE SCALE GENOMIC DNA]</scope>
    <source>
        <strain evidence="11 12">RmlP001</strain>
    </source>
</reference>
<dbReference type="OrthoDB" id="9809784at2"/>
<evidence type="ECO:0000259" key="10">
    <source>
        <dbReference type="Pfam" id="PF07687"/>
    </source>
</evidence>
<dbReference type="AlphaFoldDB" id="A0A4V1RIM4"/>
<dbReference type="Gene3D" id="3.30.70.360">
    <property type="match status" value="1"/>
</dbReference>
<keyword evidence="12" id="KW-1185">Reference proteome</keyword>
<gene>
    <name evidence="11" type="primary">argE</name>
    <name evidence="11" type="ORF">D3272_11870</name>
</gene>
<organism evidence="11 12">
    <name type="scientific">Lichenibacterium ramalinae</name>
    <dbReference type="NCBI Taxonomy" id="2316527"/>
    <lineage>
        <taxon>Bacteria</taxon>
        <taxon>Pseudomonadati</taxon>
        <taxon>Pseudomonadota</taxon>
        <taxon>Alphaproteobacteria</taxon>
        <taxon>Hyphomicrobiales</taxon>
        <taxon>Lichenihabitantaceae</taxon>
        <taxon>Lichenibacterium</taxon>
    </lineage>
</organism>
<evidence type="ECO:0000256" key="6">
    <source>
        <dbReference type="ARBA" id="ARBA00022723"/>
    </source>
</evidence>
<dbReference type="Pfam" id="PF07687">
    <property type="entry name" value="M20_dimer"/>
    <property type="match status" value="1"/>
</dbReference>
<dbReference type="GO" id="GO:0006526">
    <property type="term" value="P:L-arginine biosynthetic process"/>
    <property type="evidence" value="ECO:0007669"/>
    <property type="project" value="UniProtKB-KW"/>
</dbReference>